<protein>
    <submittedName>
        <fullName evidence="10">Uncharacterized protein</fullName>
    </submittedName>
</protein>
<dbReference type="GO" id="GO:0005634">
    <property type="term" value="C:nucleus"/>
    <property type="evidence" value="ECO:0007669"/>
    <property type="project" value="UniProtKB-SubCell"/>
</dbReference>
<name>A0AAV1R568_9ROSI</name>
<dbReference type="GO" id="GO:0006952">
    <property type="term" value="P:defense response"/>
    <property type="evidence" value="ECO:0007669"/>
    <property type="project" value="UniProtKB-KW"/>
</dbReference>
<evidence type="ECO:0000256" key="3">
    <source>
        <dbReference type="ARBA" id="ARBA00022490"/>
    </source>
</evidence>
<dbReference type="AlphaFoldDB" id="A0AAV1R568"/>
<dbReference type="GO" id="GO:0005737">
    <property type="term" value="C:cytoplasm"/>
    <property type="evidence" value="ECO:0007669"/>
    <property type="project" value="UniProtKB-SubCell"/>
</dbReference>
<evidence type="ECO:0000256" key="1">
    <source>
        <dbReference type="ARBA" id="ARBA00004123"/>
    </source>
</evidence>
<dbReference type="PANTHER" id="PTHR46898">
    <property type="entry name" value="SENESCENCE-ASSOCIATED CARBOXYLESTERASE 101"/>
    <property type="match status" value="1"/>
</dbReference>
<evidence type="ECO:0000259" key="8">
    <source>
        <dbReference type="Pfam" id="PF01764"/>
    </source>
</evidence>
<feature type="domain" description="EDS1 EP" evidence="9">
    <location>
        <begin position="407"/>
        <end position="588"/>
    </location>
</feature>
<dbReference type="Pfam" id="PF18117">
    <property type="entry name" value="EDS1_EP"/>
    <property type="match status" value="1"/>
</dbReference>
<dbReference type="InterPro" id="IPR002921">
    <property type="entry name" value="Fungal_lipase-type"/>
</dbReference>
<evidence type="ECO:0000313" key="11">
    <source>
        <dbReference type="Proteomes" id="UP001314170"/>
    </source>
</evidence>
<dbReference type="PANTHER" id="PTHR46898:SF3">
    <property type="entry name" value="FUNGAL LIPASE-LIKE DOMAIN-CONTAINING PROTEIN"/>
    <property type="match status" value="1"/>
</dbReference>
<proteinExistence type="predicted"/>
<evidence type="ECO:0000256" key="6">
    <source>
        <dbReference type="ARBA" id="ARBA00023242"/>
    </source>
</evidence>
<dbReference type="InterPro" id="IPR029058">
    <property type="entry name" value="AB_hydrolase_fold"/>
</dbReference>
<evidence type="ECO:0000313" key="10">
    <source>
        <dbReference type="EMBL" id="CAK7328553.1"/>
    </source>
</evidence>
<dbReference type="GO" id="GO:0052689">
    <property type="term" value="F:carboxylic ester hydrolase activity"/>
    <property type="evidence" value="ECO:0007669"/>
    <property type="project" value="InterPro"/>
</dbReference>
<evidence type="ECO:0000256" key="4">
    <source>
        <dbReference type="ARBA" id="ARBA00022801"/>
    </source>
</evidence>
<dbReference type="Pfam" id="PF01764">
    <property type="entry name" value="Lipase_3"/>
    <property type="match status" value="1"/>
</dbReference>
<dbReference type="InterPro" id="IPR041266">
    <property type="entry name" value="EDS1_EP"/>
</dbReference>
<comment type="subcellular location">
    <subcellularLocation>
        <location evidence="2">Cytoplasm</location>
    </subcellularLocation>
    <subcellularLocation>
        <location evidence="1">Nucleus</location>
    </subcellularLocation>
</comment>
<dbReference type="EMBL" id="CAWUPB010000893">
    <property type="protein sequence ID" value="CAK7328553.1"/>
    <property type="molecule type" value="Genomic_DNA"/>
</dbReference>
<sequence>MDAKAKLSNLGSKLERLVEKSGEEGSLVAIFLTKKVARDVKDLAKNREVSWFMSGLDLASLVVNSDLLQISCSAIKALETETDASLRWKLDKKSNYTLLAFATSISRREIDQQGGELVSSATLKDQKFLLFDFLCSESNQSCSIDTDAITLFKDHFEELSQLKAQIQDSKTGELLLSTPLIVTGHSLGGSVASLFTLWLLENINQPSQKNQPSPKLPLCISFGSPFLGNQGLKQAVLERSKWNSCFLHVVGNDDPFPRPSISLNNSAQSAADNYQVFGTFILCSEKGCACVDDLEVVPRLLENRKGKVSCEAQGICYYDRLVNDLKSKVIIRGNSQLDLSDTDPLRTGIILQLEAIGVEMTIQQQQQNDDHNNLISNLEEREKVLKAERMKTSDQWKKLNRVKTKMASLEWYKKVCKTKEIGYYDCYKNQVSRSDREVTRIKKLLNNYWKPLVEETERKPQKEGALIRTAWLYAGTNYRRMVEPLDIAEYYRNNGKGDYQTRGRSRHFLLLEQWQKEEAEKLSSTPNNKKKQDVAGILTVDSCFWAKVEEALISCKLLKAGTSSAEEKQSAKENLNVFEQYAMEQINDYGAWHARERLELDREIGVGLVVSGEARAVACEGVLGEGEAGVVACEGLVVSGEGAGVRDEDCRCGWWFQLKEMNGGWYKKTSGGLLYVEY</sequence>
<reference evidence="10 11" key="1">
    <citation type="submission" date="2024-01" db="EMBL/GenBank/DDBJ databases">
        <authorList>
            <person name="Waweru B."/>
        </authorList>
    </citation>
    <scope>NUCLEOTIDE SEQUENCE [LARGE SCALE GENOMIC DNA]</scope>
</reference>
<keyword evidence="3" id="KW-0963">Cytoplasm</keyword>
<keyword evidence="11" id="KW-1185">Reference proteome</keyword>
<feature type="coiled-coil region" evidence="7">
    <location>
        <begin position="361"/>
        <end position="395"/>
    </location>
</feature>
<gene>
    <name evidence="10" type="ORF">DCAF_LOCUS6279</name>
</gene>
<dbReference type="Proteomes" id="UP001314170">
    <property type="component" value="Unassembled WGS sequence"/>
</dbReference>
<keyword evidence="6" id="KW-0539">Nucleus</keyword>
<evidence type="ECO:0000259" key="9">
    <source>
        <dbReference type="Pfam" id="PF18117"/>
    </source>
</evidence>
<keyword evidence="7" id="KW-0175">Coiled coil</keyword>
<keyword evidence="4" id="KW-0378">Hydrolase</keyword>
<feature type="domain" description="Fungal lipase-type" evidence="8">
    <location>
        <begin position="148"/>
        <end position="258"/>
    </location>
</feature>
<evidence type="ECO:0000256" key="7">
    <source>
        <dbReference type="SAM" id="Coils"/>
    </source>
</evidence>
<evidence type="ECO:0000256" key="5">
    <source>
        <dbReference type="ARBA" id="ARBA00022821"/>
    </source>
</evidence>
<accession>A0AAV1R568</accession>
<dbReference type="InterPro" id="IPR044603">
    <property type="entry name" value="SAG101-like"/>
</dbReference>
<dbReference type="SUPFAM" id="SSF53474">
    <property type="entry name" value="alpha/beta-Hydrolases"/>
    <property type="match status" value="1"/>
</dbReference>
<organism evidence="10 11">
    <name type="scientific">Dovyalis caffra</name>
    <dbReference type="NCBI Taxonomy" id="77055"/>
    <lineage>
        <taxon>Eukaryota</taxon>
        <taxon>Viridiplantae</taxon>
        <taxon>Streptophyta</taxon>
        <taxon>Embryophyta</taxon>
        <taxon>Tracheophyta</taxon>
        <taxon>Spermatophyta</taxon>
        <taxon>Magnoliopsida</taxon>
        <taxon>eudicotyledons</taxon>
        <taxon>Gunneridae</taxon>
        <taxon>Pentapetalae</taxon>
        <taxon>rosids</taxon>
        <taxon>fabids</taxon>
        <taxon>Malpighiales</taxon>
        <taxon>Salicaceae</taxon>
        <taxon>Flacourtieae</taxon>
        <taxon>Dovyalis</taxon>
    </lineage>
</organism>
<comment type="caution">
    <text evidence="10">The sequence shown here is derived from an EMBL/GenBank/DDBJ whole genome shotgun (WGS) entry which is preliminary data.</text>
</comment>
<dbReference type="GO" id="GO:0006629">
    <property type="term" value="P:lipid metabolic process"/>
    <property type="evidence" value="ECO:0007669"/>
    <property type="project" value="InterPro"/>
</dbReference>
<evidence type="ECO:0000256" key="2">
    <source>
        <dbReference type="ARBA" id="ARBA00004496"/>
    </source>
</evidence>
<keyword evidence="5" id="KW-0611">Plant defense</keyword>
<dbReference type="Gene3D" id="3.40.50.1820">
    <property type="entry name" value="alpha/beta hydrolase"/>
    <property type="match status" value="1"/>
</dbReference>